<dbReference type="Pfam" id="PF24829">
    <property type="entry name" value="Phage_connect_2"/>
    <property type="match status" value="1"/>
</dbReference>
<dbReference type="EMBL" id="CP058649">
    <property type="protein sequence ID" value="QUI24877.1"/>
    <property type="molecule type" value="Genomic_DNA"/>
</dbReference>
<dbReference type="InterPro" id="IPR006450">
    <property type="entry name" value="Phage_HK97_gp6-like"/>
</dbReference>
<dbReference type="NCBIfam" id="TIGR01560">
    <property type="entry name" value="put_DNA_pack"/>
    <property type="match status" value="1"/>
</dbReference>
<dbReference type="InterPro" id="IPR056951">
    <property type="entry name" value="Phage_connect_2"/>
</dbReference>
<evidence type="ECO:0000313" key="2">
    <source>
        <dbReference type="Proteomes" id="UP000683246"/>
    </source>
</evidence>
<keyword evidence="2" id="KW-1185">Reference proteome</keyword>
<name>A0A8J8MNX6_9FIRM</name>
<dbReference type="RefSeq" id="WP_212695577.1">
    <property type="nucleotide sequence ID" value="NZ_CP058649.1"/>
</dbReference>
<sequence>MALIDDVKLALRISHTAIDSDIQDVIDACLMDLKSSGIVIPDEKKEEYALVKQAVKTYCKANLGLENTESEKYQRSYDLLKQHMSLIAEFRGDSVV</sequence>
<accession>A0A8J8MNX6</accession>
<evidence type="ECO:0000313" key="1">
    <source>
        <dbReference type="EMBL" id="QUI24877.1"/>
    </source>
</evidence>
<reference evidence="1" key="1">
    <citation type="submission" date="2020-07" db="EMBL/GenBank/DDBJ databases">
        <title>Vallitalea pronyensis genome.</title>
        <authorList>
            <person name="Postec A."/>
        </authorList>
    </citation>
    <scope>NUCLEOTIDE SEQUENCE</scope>
    <source>
        <strain evidence="1">FatNI3</strain>
    </source>
</reference>
<dbReference type="AlphaFoldDB" id="A0A8J8MNX6"/>
<dbReference type="Proteomes" id="UP000683246">
    <property type="component" value="Chromosome"/>
</dbReference>
<protein>
    <submittedName>
        <fullName evidence="1">DNA-packaging protein</fullName>
    </submittedName>
</protein>
<proteinExistence type="predicted"/>
<dbReference type="KEGG" id="vpy:HZI73_22370"/>
<gene>
    <name evidence="1" type="ORF">HZI73_22370</name>
</gene>
<organism evidence="1 2">
    <name type="scientific">Vallitalea pronyensis</name>
    <dbReference type="NCBI Taxonomy" id="1348613"/>
    <lineage>
        <taxon>Bacteria</taxon>
        <taxon>Bacillati</taxon>
        <taxon>Bacillota</taxon>
        <taxon>Clostridia</taxon>
        <taxon>Lachnospirales</taxon>
        <taxon>Vallitaleaceae</taxon>
        <taxon>Vallitalea</taxon>
    </lineage>
</organism>